<dbReference type="Gene3D" id="3.90.640.10">
    <property type="entry name" value="Actin, Chain A, domain 4"/>
    <property type="match status" value="1"/>
</dbReference>
<dbReference type="Proteomes" id="UP000677054">
    <property type="component" value="Unassembled WGS sequence"/>
</dbReference>
<reference evidence="4" key="1">
    <citation type="submission" date="2020-11" db="EMBL/GenBank/DDBJ databases">
        <authorList>
            <person name="Tran Van P."/>
        </authorList>
    </citation>
    <scope>NUCLEOTIDE SEQUENCE</scope>
</reference>
<proteinExistence type="inferred from homology"/>
<evidence type="ECO:0000256" key="1">
    <source>
        <dbReference type="ARBA" id="ARBA00007381"/>
    </source>
</evidence>
<organism evidence="4">
    <name type="scientific">Darwinula stevensoni</name>
    <dbReference type="NCBI Taxonomy" id="69355"/>
    <lineage>
        <taxon>Eukaryota</taxon>
        <taxon>Metazoa</taxon>
        <taxon>Ecdysozoa</taxon>
        <taxon>Arthropoda</taxon>
        <taxon>Crustacea</taxon>
        <taxon>Oligostraca</taxon>
        <taxon>Ostracoda</taxon>
        <taxon>Podocopa</taxon>
        <taxon>Podocopida</taxon>
        <taxon>Darwinulocopina</taxon>
        <taxon>Darwinuloidea</taxon>
        <taxon>Darwinulidae</taxon>
        <taxon>Darwinula</taxon>
    </lineage>
</organism>
<comment type="similarity">
    <text evidence="1">Belongs to the heat shock protein 70 family.</text>
</comment>
<dbReference type="AlphaFoldDB" id="A0A7R8X413"/>
<dbReference type="GO" id="GO:0140662">
    <property type="term" value="F:ATP-dependent protein folding chaperone"/>
    <property type="evidence" value="ECO:0007669"/>
    <property type="project" value="InterPro"/>
</dbReference>
<protein>
    <recommendedName>
        <fullName evidence="6">Heat shock protein 70</fullName>
    </recommendedName>
</protein>
<dbReference type="InterPro" id="IPR013126">
    <property type="entry name" value="Hsp_70_fam"/>
</dbReference>
<evidence type="ECO:0000256" key="2">
    <source>
        <dbReference type="ARBA" id="ARBA00022741"/>
    </source>
</evidence>
<dbReference type="FunFam" id="3.30.30.30:FF:000001">
    <property type="entry name" value="heat shock 70 kDa protein-like"/>
    <property type="match status" value="1"/>
</dbReference>
<dbReference type="EMBL" id="LR899982">
    <property type="protein sequence ID" value="CAD7243611.1"/>
    <property type="molecule type" value="Genomic_DNA"/>
</dbReference>
<keyword evidence="5" id="KW-1185">Reference proteome</keyword>
<dbReference type="PROSITE" id="PS00329">
    <property type="entry name" value="HSP70_2"/>
    <property type="match status" value="1"/>
</dbReference>
<dbReference type="Gene3D" id="3.30.420.40">
    <property type="match status" value="2"/>
</dbReference>
<dbReference type="Pfam" id="PF00012">
    <property type="entry name" value="HSP70"/>
    <property type="match status" value="2"/>
</dbReference>
<sequence length="480" mass="52850">MGVKRLIGRRFDDPSIQNDMKHWPFTVINDNGKPKIEVKYKGEMKAFSPEEISSMMLEKLKEIAEEYLGKPVRDAVVTMPAYFTSSQRLATEQAGKMAGLNVLRVMCEPTAAAIGYGLGRKFETETNVLVFDLGGGTLDATILTIQDGIFQVKSTSGDTHLGGEDFDNRMVNHFVREFERKFKKNIDKNERAVSRLRAACEKAKRNLSTSAKGQIYIDSLLEGIDFQATITRDEFEKMNDDLFCNILEPVQKLGDEAVAYGAAIQAAILQGDKHKMTKDLLVLDVTPLSLGIETAGGMMTPLIKRNTEIPTKQAQTFTTTSDSQTDVLIQVYEGEGTTTKQNALLDAKLDKASIDEIVLVGGSTRIPKIQKTLVDFFNGKELNRSVNPNKAVAYGAAILAAILQGDKHKMTKDLLVLDVTPLSLGIETAGGMMTPLIKRNTEIPTKQAQTFTTTSDSQTDVLIQVYEGEGTTTKQNVSHH</sequence>
<dbReference type="InterPro" id="IPR043129">
    <property type="entry name" value="ATPase_NBD"/>
</dbReference>
<keyword evidence="2" id="KW-0547">Nucleotide-binding</keyword>
<dbReference type="EMBL" id="CAJPEV010000465">
    <property type="protein sequence ID" value="CAG0885554.1"/>
    <property type="molecule type" value="Genomic_DNA"/>
</dbReference>
<gene>
    <name evidence="4" type="ORF">DSTB1V02_LOCUS3527</name>
</gene>
<dbReference type="PANTHER" id="PTHR19375">
    <property type="entry name" value="HEAT SHOCK PROTEIN 70KDA"/>
    <property type="match status" value="1"/>
</dbReference>
<dbReference type="SUPFAM" id="SSF53067">
    <property type="entry name" value="Actin-like ATPase domain"/>
    <property type="match status" value="3"/>
</dbReference>
<dbReference type="GO" id="GO:0006950">
    <property type="term" value="P:response to stress"/>
    <property type="evidence" value="ECO:0007669"/>
    <property type="project" value="UniProtKB-ARBA"/>
</dbReference>
<evidence type="ECO:0000313" key="5">
    <source>
        <dbReference type="Proteomes" id="UP000677054"/>
    </source>
</evidence>
<dbReference type="FunFam" id="3.90.640.10:FF:000002">
    <property type="entry name" value="Heat shock 70 kDa"/>
    <property type="match status" value="1"/>
</dbReference>
<dbReference type="InterPro" id="IPR029047">
    <property type="entry name" value="HSP70_peptide-bd_sf"/>
</dbReference>
<dbReference type="PRINTS" id="PR00301">
    <property type="entry name" value="HEATSHOCK70"/>
</dbReference>
<evidence type="ECO:0000256" key="3">
    <source>
        <dbReference type="ARBA" id="ARBA00022840"/>
    </source>
</evidence>
<dbReference type="SUPFAM" id="SSF100920">
    <property type="entry name" value="Heat shock protein 70kD (HSP70), peptide-binding domain"/>
    <property type="match status" value="2"/>
</dbReference>
<dbReference type="FunFam" id="3.30.420.40:FF:000545">
    <property type="entry name" value="Endoplasmic reticulum chaperone BiP"/>
    <property type="match status" value="1"/>
</dbReference>
<evidence type="ECO:0008006" key="6">
    <source>
        <dbReference type="Google" id="ProtNLM"/>
    </source>
</evidence>
<dbReference type="Gene3D" id="2.60.34.10">
    <property type="entry name" value="Substrate Binding Domain Of DNAk, Chain A, domain 1"/>
    <property type="match status" value="1"/>
</dbReference>
<keyword evidence="3" id="KW-0067">ATP-binding</keyword>
<dbReference type="InterPro" id="IPR018181">
    <property type="entry name" value="Heat_shock_70_CS"/>
</dbReference>
<name>A0A7R8X413_9CRUS</name>
<dbReference type="PROSITE" id="PS01036">
    <property type="entry name" value="HSP70_3"/>
    <property type="match status" value="1"/>
</dbReference>
<accession>A0A7R8X413</accession>
<evidence type="ECO:0000313" key="4">
    <source>
        <dbReference type="EMBL" id="CAD7243611.1"/>
    </source>
</evidence>
<dbReference type="GO" id="GO:0005524">
    <property type="term" value="F:ATP binding"/>
    <property type="evidence" value="ECO:0007669"/>
    <property type="project" value="UniProtKB-KW"/>
</dbReference>